<evidence type="ECO:0000256" key="4">
    <source>
        <dbReference type="ARBA" id="ARBA00022692"/>
    </source>
</evidence>
<evidence type="ECO:0000256" key="1">
    <source>
        <dbReference type="ARBA" id="ARBA00004323"/>
    </source>
</evidence>
<organism evidence="10 11">
    <name type="scientific">Owenia fusiformis</name>
    <name type="common">Polychaete worm</name>
    <dbReference type="NCBI Taxonomy" id="6347"/>
    <lineage>
        <taxon>Eukaryota</taxon>
        <taxon>Metazoa</taxon>
        <taxon>Spiralia</taxon>
        <taxon>Lophotrochozoa</taxon>
        <taxon>Annelida</taxon>
        <taxon>Polychaeta</taxon>
        <taxon>Sedentaria</taxon>
        <taxon>Canalipalpata</taxon>
        <taxon>Sabellida</taxon>
        <taxon>Oweniida</taxon>
        <taxon>Oweniidae</taxon>
        <taxon>Owenia</taxon>
    </lineage>
</organism>
<keyword evidence="8" id="KW-0472">Membrane</keyword>
<dbReference type="Gene3D" id="3.40.50.300">
    <property type="entry name" value="P-loop containing nucleotide triphosphate hydrolases"/>
    <property type="match status" value="1"/>
</dbReference>
<dbReference type="PANTHER" id="PTHR12129">
    <property type="entry name" value="HEPARAN SULFATE 2-O-SULFOTRANSFERASE"/>
    <property type="match status" value="1"/>
</dbReference>
<evidence type="ECO:0000256" key="3">
    <source>
        <dbReference type="ARBA" id="ARBA00022679"/>
    </source>
</evidence>
<evidence type="ECO:0000256" key="2">
    <source>
        <dbReference type="ARBA" id="ARBA00010569"/>
    </source>
</evidence>
<keyword evidence="11" id="KW-1185">Reference proteome</keyword>
<evidence type="ECO:0000256" key="8">
    <source>
        <dbReference type="ARBA" id="ARBA00023136"/>
    </source>
</evidence>
<dbReference type="OrthoDB" id="10019582at2759"/>
<comment type="subcellular location">
    <subcellularLocation>
        <location evidence="1">Golgi apparatus membrane</location>
        <topology evidence="1">Single-pass type II membrane protein</topology>
    </subcellularLocation>
</comment>
<keyword evidence="5" id="KW-0735">Signal-anchor</keyword>
<sequence>MRICNIWIILPILGIISINFVYLRVIVMMFKKSYLKASILITKRLVATNTTNDLVATENQNETPCDGIHLKGYMEDNRQKDLLIYSKAPKCGSSTLVGVFKEACQTSKSCYIGYETCEKLKTTFKDNPESRQNCITQIKLQKRPFIFSAHLPFLDFTEFGSKQPLFVDIIREPVKRWISGFYFTRSDAYHINIANLSREDTTATIDECLSKWITTSNCPAPEVYDSSGVEQLAGCLRTKPYTGCRGMDPPASLRAWFSGDALPHTVNVAKHNIEKYYTFVGMTEHYNATLRALEALIPFFRSDDLVDAYEHTHHVHVGTNKTPPSEFHESIMKVLLGDEYELYHFVLQRFHSHLKCLGIS</sequence>
<dbReference type="GO" id="GO:0008146">
    <property type="term" value="F:sulfotransferase activity"/>
    <property type="evidence" value="ECO:0007669"/>
    <property type="project" value="InterPro"/>
</dbReference>
<evidence type="ECO:0000256" key="9">
    <source>
        <dbReference type="ARBA" id="ARBA00023180"/>
    </source>
</evidence>
<protein>
    <submittedName>
        <fullName evidence="10">Uncharacterized protein</fullName>
    </submittedName>
</protein>
<keyword evidence="3" id="KW-0808">Transferase</keyword>
<keyword evidence="4" id="KW-0812">Transmembrane</keyword>
<evidence type="ECO:0000313" key="10">
    <source>
        <dbReference type="EMBL" id="CAH1784162.1"/>
    </source>
</evidence>
<dbReference type="GO" id="GO:0000139">
    <property type="term" value="C:Golgi membrane"/>
    <property type="evidence" value="ECO:0007669"/>
    <property type="project" value="UniProtKB-SubCell"/>
</dbReference>
<proteinExistence type="inferred from homology"/>
<evidence type="ECO:0000313" key="11">
    <source>
        <dbReference type="Proteomes" id="UP000749559"/>
    </source>
</evidence>
<keyword evidence="7" id="KW-0333">Golgi apparatus</keyword>
<evidence type="ECO:0000256" key="7">
    <source>
        <dbReference type="ARBA" id="ARBA00023034"/>
    </source>
</evidence>
<keyword evidence="9" id="KW-0325">Glycoprotein</keyword>
<name>A0A8J1T6G8_OWEFU</name>
<evidence type="ECO:0000256" key="5">
    <source>
        <dbReference type="ARBA" id="ARBA00022968"/>
    </source>
</evidence>
<dbReference type="InterPro" id="IPR005331">
    <property type="entry name" value="Sulfotransferase"/>
</dbReference>
<dbReference type="Proteomes" id="UP000749559">
    <property type="component" value="Unassembled WGS sequence"/>
</dbReference>
<dbReference type="EMBL" id="CAIIXF020000005">
    <property type="protein sequence ID" value="CAH1784162.1"/>
    <property type="molecule type" value="Genomic_DNA"/>
</dbReference>
<dbReference type="InterPro" id="IPR007734">
    <property type="entry name" value="Heparan_SO4_2-O-STrfase"/>
</dbReference>
<reference evidence="10" key="1">
    <citation type="submission" date="2022-03" db="EMBL/GenBank/DDBJ databases">
        <authorList>
            <person name="Martin C."/>
        </authorList>
    </citation>
    <scope>NUCLEOTIDE SEQUENCE</scope>
</reference>
<evidence type="ECO:0000256" key="6">
    <source>
        <dbReference type="ARBA" id="ARBA00022989"/>
    </source>
</evidence>
<dbReference type="InterPro" id="IPR027417">
    <property type="entry name" value="P-loop_NTPase"/>
</dbReference>
<dbReference type="Pfam" id="PF03567">
    <property type="entry name" value="Sulfotransfer_2"/>
    <property type="match status" value="1"/>
</dbReference>
<dbReference type="SUPFAM" id="SSF52540">
    <property type="entry name" value="P-loop containing nucleoside triphosphate hydrolases"/>
    <property type="match status" value="1"/>
</dbReference>
<comment type="similarity">
    <text evidence="2">Belongs to the sulfotransferase 3 family.</text>
</comment>
<comment type="caution">
    <text evidence="10">The sequence shown here is derived from an EMBL/GenBank/DDBJ whole genome shotgun (WGS) entry which is preliminary data.</text>
</comment>
<dbReference type="PANTHER" id="PTHR12129:SF15">
    <property type="entry name" value="URONYL 2-SULFOTRANSFERASE"/>
    <property type="match status" value="1"/>
</dbReference>
<keyword evidence="6" id="KW-1133">Transmembrane helix</keyword>
<accession>A0A8J1T6G8</accession>
<dbReference type="AlphaFoldDB" id="A0A8J1T6G8"/>
<gene>
    <name evidence="10" type="ORF">OFUS_LOCUS10407</name>
</gene>